<keyword evidence="4" id="KW-1185">Reference proteome</keyword>
<dbReference type="PANTHER" id="PTHR43844">
    <property type="entry name" value="METHIONINE SYNTHASE"/>
    <property type="match status" value="1"/>
</dbReference>
<dbReference type="Pfam" id="PF01717">
    <property type="entry name" value="Meth_synt_2"/>
    <property type="match status" value="2"/>
</dbReference>
<evidence type="ECO:0000259" key="2">
    <source>
        <dbReference type="Pfam" id="PF01717"/>
    </source>
</evidence>
<evidence type="ECO:0000313" key="4">
    <source>
        <dbReference type="Proteomes" id="UP001589587"/>
    </source>
</evidence>
<protein>
    <submittedName>
        <fullName evidence="3">Cobalamin-independent methionine synthase II family protein</fullName>
    </submittedName>
</protein>
<comment type="caution">
    <text evidence="3">The sequence shown here is derived from an EMBL/GenBank/DDBJ whole genome shotgun (WGS) entry which is preliminary data.</text>
</comment>
<organism evidence="3 4">
    <name type="scientific">Rhodococcus baikonurensis</name>
    <dbReference type="NCBI Taxonomy" id="172041"/>
    <lineage>
        <taxon>Bacteria</taxon>
        <taxon>Bacillati</taxon>
        <taxon>Actinomycetota</taxon>
        <taxon>Actinomycetes</taxon>
        <taxon>Mycobacteriales</taxon>
        <taxon>Nocardiaceae</taxon>
        <taxon>Rhodococcus</taxon>
        <taxon>Rhodococcus erythropolis group</taxon>
    </lineage>
</organism>
<feature type="region of interest" description="Disordered" evidence="1">
    <location>
        <begin position="1"/>
        <end position="20"/>
    </location>
</feature>
<feature type="domain" description="Cobalamin-independent methionine synthase MetE C-terminal/archaeal" evidence="2">
    <location>
        <begin position="7"/>
        <end position="84"/>
    </location>
</feature>
<gene>
    <name evidence="3" type="ORF">ACFFQ6_14005</name>
</gene>
<evidence type="ECO:0000313" key="3">
    <source>
        <dbReference type="EMBL" id="MFB9780809.1"/>
    </source>
</evidence>
<evidence type="ECO:0000256" key="1">
    <source>
        <dbReference type="SAM" id="MobiDB-lite"/>
    </source>
</evidence>
<dbReference type="InterPro" id="IPR002629">
    <property type="entry name" value="Met_Synth_C/arc"/>
</dbReference>
<dbReference type="Gene3D" id="3.20.20.210">
    <property type="match status" value="1"/>
</dbReference>
<sequence length="383" mass="42215">MSHGRILTTHTGSLPRPGNLSSLVRQRENGELTASTASAMPETIREAVATVVRRQLDVGVDIISDGEMSKIGYATYAKERLSGFDVDAEVPEGGGLSIADLVDYPDLAASSLDGLETSTPVCVGEIRYEGHDLLAEDLDNFTRAVDGQQVTQRFMNAASPGVIALYLPNKHYPTLDDYLFANAEAMRVEYEAIVDAGLTLQIDAPDLAMGRHIQYAHLSEAEYLHRLDVHIDAINHAVENIDPAKVRVHLCWGNYQGPHHHDIELDKIVSRILRLRPNGLVFESANHRHSHEIDVWRETNIPEDKVLYPGVLDTSSVYVEHPKLIANRIVAFADIVGRDRVIPGSDCGFASFATFVAVDPEIAWAKLRTLTAGAQLASERLWK</sequence>
<name>A0ABV5XEC0_9NOCA</name>
<dbReference type="EMBL" id="JBHMAS010000028">
    <property type="protein sequence ID" value="MFB9780809.1"/>
    <property type="molecule type" value="Genomic_DNA"/>
</dbReference>
<dbReference type="PANTHER" id="PTHR43844:SF2">
    <property type="entry name" value="SYNTHASE, VITAMIN-B12 INDEPENDENT, PUTATIVE (AFU_ORTHOLOGUE AFUA_3G12060)-RELATED"/>
    <property type="match status" value="1"/>
</dbReference>
<reference evidence="3 4" key="1">
    <citation type="submission" date="2024-09" db="EMBL/GenBank/DDBJ databases">
        <authorList>
            <person name="Sun Q."/>
            <person name="Mori K."/>
        </authorList>
    </citation>
    <scope>NUCLEOTIDE SEQUENCE [LARGE SCALE GENOMIC DNA]</scope>
    <source>
        <strain evidence="3 4">JCM 11411</strain>
    </source>
</reference>
<dbReference type="RefSeq" id="WP_047269999.1">
    <property type="nucleotide sequence ID" value="NZ_JBHMAS010000028.1"/>
</dbReference>
<dbReference type="SUPFAM" id="SSF51726">
    <property type="entry name" value="UROD/MetE-like"/>
    <property type="match status" value="1"/>
</dbReference>
<dbReference type="Proteomes" id="UP001589587">
    <property type="component" value="Unassembled WGS sequence"/>
</dbReference>
<feature type="domain" description="Cobalamin-independent methionine synthase MetE C-terminal/archaeal" evidence="2">
    <location>
        <begin position="179"/>
        <end position="351"/>
    </location>
</feature>
<dbReference type="InterPro" id="IPR038071">
    <property type="entry name" value="UROD/MetE-like_sf"/>
</dbReference>
<dbReference type="CDD" id="cd03311">
    <property type="entry name" value="CIMS_C_terminal_like"/>
    <property type="match status" value="1"/>
</dbReference>
<proteinExistence type="predicted"/>
<accession>A0ABV5XEC0</accession>